<feature type="domain" description="HTH merR-type" evidence="1">
    <location>
        <begin position="4"/>
        <end position="73"/>
    </location>
</feature>
<evidence type="ECO:0000259" key="1">
    <source>
        <dbReference type="PROSITE" id="PS50937"/>
    </source>
</evidence>
<gene>
    <name evidence="2" type="ORF">KV110_24860</name>
</gene>
<dbReference type="PROSITE" id="PS50937">
    <property type="entry name" value="HTH_MERR_2"/>
    <property type="match status" value="1"/>
</dbReference>
<dbReference type="InterPro" id="IPR000551">
    <property type="entry name" value="MerR-type_HTH_dom"/>
</dbReference>
<organism evidence="2 3">
    <name type="scientific">Nocardia iowensis</name>
    <dbReference type="NCBI Taxonomy" id="204891"/>
    <lineage>
        <taxon>Bacteria</taxon>
        <taxon>Bacillati</taxon>
        <taxon>Actinomycetota</taxon>
        <taxon>Actinomycetes</taxon>
        <taxon>Mycobacteriales</taxon>
        <taxon>Nocardiaceae</taxon>
        <taxon>Nocardia</taxon>
    </lineage>
</organism>
<keyword evidence="3" id="KW-1185">Reference proteome</keyword>
<reference evidence="2 3" key="1">
    <citation type="submission" date="2021-07" db="EMBL/GenBank/DDBJ databases">
        <title>Whole Genome Sequence of Nocardia Iowensis.</title>
        <authorList>
            <person name="Lamm A."/>
            <person name="Collins-Fairclough A.M."/>
            <person name="Bunk B."/>
            <person name="Sproer C."/>
        </authorList>
    </citation>
    <scope>NUCLEOTIDE SEQUENCE [LARGE SCALE GENOMIC DNA]</scope>
    <source>
        <strain evidence="2 3">NRRL 5646</strain>
    </source>
</reference>
<evidence type="ECO:0000313" key="3">
    <source>
        <dbReference type="Proteomes" id="UP000694257"/>
    </source>
</evidence>
<dbReference type="CDD" id="cd00592">
    <property type="entry name" value="HTH_MerR-like"/>
    <property type="match status" value="1"/>
</dbReference>
<protein>
    <submittedName>
        <fullName evidence="2">MerR family transcriptional regulator</fullName>
    </submittedName>
</protein>
<proteinExistence type="predicted"/>
<name>A0ABX8RGS8_NOCIO</name>
<dbReference type="RefSeq" id="WP_218469691.1">
    <property type="nucleotide sequence ID" value="NZ_BAABJN010000011.1"/>
</dbReference>
<dbReference type="Proteomes" id="UP000694257">
    <property type="component" value="Chromosome"/>
</dbReference>
<accession>A0ABX8RGS8</accession>
<evidence type="ECO:0000313" key="2">
    <source>
        <dbReference type="EMBL" id="QXN88808.1"/>
    </source>
</evidence>
<sequence length="260" mass="28552">MTSGLTIGQAAAFAGVTVKTVRHYHRLGLVEEPRRDSLDHRRYGSSDVLRLVQVRTLAEAGVPLAEIGTMLGADPQQFAADLAQVKQRLTDRIQELIARRDMVDRLAAGNRLLLPDRACALLDRAADLGFPPDYLAQSRESLVLAKALVPWDFDDFLTQIEHSLDDAQYVTLLKRNWEASGWEPDDPRVAELATAITTHLLANPELLAIPTSLQGKTDTAARFGLINDYQAQIAPAWGRLMALVEADLRSAGVDIRGTPP</sequence>
<dbReference type="SMART" id="SM00422">
    <property type="entry name" value="HTH_MERR"/>
    <property type="match status" value="1"/>
</dbReference>
<dbReference type="PANTHER" id="PTHR30204:SF93">
    <property type="entry name" value="HTH MERR-TYPE DOMAIN-CONTAINING PROTEIN"/>
    <property type="match status" value="1"/>
</dbReference>
<dbReference type="InterPro" id="IPR047057">
    <property type="entry name" value="MerR_fam"/>
</dbReference>
<dbReference type="PANTHER" id="PTHR30204">
    <property type="entry name" value="REDOX-CYCLING DRUG-SENSING TRANSCRIPTIONAL ACTIVATOR SOXR"/>
    <property type="match status" value="1"/>
</dbReference>
<dbReference type="Pfam" id="PF13411">
    <property type="entry name" value="MerR_1"/>
    <property type="match status" value="1"/>
</dbReference>
<dbReference type="EMBL" id="CP078145">
    <property type="protein sequence ID" value="QXN88808.1"/>
    <property type="molecule type" value="Genomic_DNA"/>
</dbReference>